<evidence type="ECO:0000313" key="9">
    <source>
        <dbReference type="EMBL" id="RTE70809.1"/>
    </source>
</evidence>
<feature type="compositionally biased region" description="Polar residues" evidence="6">
    <location>
        <begin position="723"/>
        <end position="736"/>
    </location>
</feature>
<dbReference type="GO" id="GO:0000724">
    <property type="term" value="P:double-strand break repair via homologous recombination"/>
    <property type="evidence" value="ECO:0007669"/>
    <property type="project" value="TreeGrafter"/>
</dbReference>
<reference evidence="9 10" key="1">
    <citation type="submission" date="2017-06" db="EMBL/GenBank/DDBJ databases">
        <title>Comparative genomic analysis of Ambrosia Fusariam Clade fungi.</title>
        <authorList>
            <person name="Stajich J.E."/>
            <person name="Carrillo J."/>
            <person name="Kijimoto T."/>
            <person name="Eskalen A."/>
            <person name="O'Donnell K."/>
            <person name="Kasson M."/>
        </authorList>
    </citation>
    <scope>NUCLEOTIDE SEQUENCE [LARGE SCALE GENOMIC DNA]</scope>
    <source>
        <strain evidence="9 10">UCR1854</strain>
    </source>
</reference>
<comment type="similarity">
    <text evidence="2">Belongs to the helicase family. RecQ subfamily.</text>
</comment>
<feature type="compositionally biased region" description="Basic and acidic residues" evidence="6">
    <location>
        <begin position="368"/>
        <end position="379"/>
    </location>
</feature>
<feature type="domain" description="Ubiquitin-like protease family profile" evidence="7">
    <location>
        <begin position="406"/>
        <end position="574"/>
    </location>
</feature>
<feature type="compositionally biased region" description="Pro residues" evidence="6">
    <location>
        <begin position="44"/>
        <end position="58"/>
    </location>
</feature>
<keyword evidence="5" id="KW-0175">Coiled coil</keyword>
<feature type="region of interest" description="Disordered" evidence="6">
    <location>
        <begin position="599"/>
        <end position="622"/>
    </location>
</feature>
<feature type="coiled-coil region" evidence="5">
    <location>
        <begin position="782"/>
        <end position="816"/>
    </location>
</feature>
<evidence type="ECO:0000256" key="1">
    <source>
        <dbReference type="ARBA" id="ARBA00005234"/>
    </source>
</evidence>
<dbReference type="Gene3D" id="3.40.395.10">
    <property type="entry name" value="Adenoviral Proteinase, Chain A"/>
    <property type="match status" value="1"/>
</dbReference>
<dbReference type="GO" id="GO:0043138">
    <property type="term" value="F:3'-5' DNA helicase activity"/>
    <property type="evidence" value="ECO:0007669"/>
    <property type="project" value="TreeGrafter"/>
</dbReference>
<feature type="domain" description="Helicase ATP-binding" evidence="8">
    <location>
        <begin position="894"/>
        <end position="1018"/>
    </location>
</feature>
<dbReference type="InterPro" id="IPR038765">
    <property type="entry name" value="Papain-like_cys_pep_sf"/>
</dbReference>
<sequence>MRPTARLRGRSAPPGAPTTTCILSLSGLDVPQASAESTVSTLSRPPPQPPQKLPAQPPRVPFLEALPPASGSWEARPLSTTPCPHSPHGAPWSRVLTGLSEKAFFHDFMYNLVEDEPARGPALPPYITSSLNSYPKETQHEVIRQVVQQAPLLKETVTGGDGWLPPWPRKGGTIVSAENISSVDVFNLATITRTATQRGVVLPSLWQAGGWLFDAALSLRTPMIWTRDISGTALRLCKQSGLPVISQDQSDSHDDPVAEAGEASSDDDDIEGMEMTLATDQPMQPTGAKNQRPANSSEHSIGDGSINTNLEAEDTSLVPDLGRDIALEQTAGDISSPPELTEYDDLATEFPSNLLPWTGHDAISAEPMLRDDSRERDEQSTTLLQPRTKDDRHAQRVTQRLFPGATLVGSPSLGLRKVPNPQSDAHEQLVTGSWLSDATLELLQNKIMQYTRNTFPESNILECSFVFDPLFIELALPPPAWPRRMQHPSIRFIFVPLHHREPGHWTLSMVDLKRSYVFWYDPLPDPRRARDVSRTLCSWFSPNSTPFEFHELAGPRQSDGSSCGYYVLHALFYLLRGLPLPPTFRKTQQFLENLLGPVSPSRDRRSADTAFVRPRPSTDPLHITPAFPPDSTLHGLHHAIGSLESELRARPERQLITAATESLVHDTGDDTGCIGNDISMPRTSTLSAGFEKRRVPMADSGSSSLSKPDAVKTPNKRPIGACTINTDTDASSGNQKRQCRMDQSSFYGCNQALGEVMHLRQSFRTFTDSVKDHFGLFPRKDIVALGRCLEEEEESLHQLEQELRSLSEAALAAQRHELLSNWLAPISQTHTANMGDDKEVKRVMESFSWMATTVLRGYSDRVQSQGVSRINKEEIERRRSEVTKFLGLKRKIVTELRQQVALEAIRDKIVRSGIDAYVWKSRGVVQRAAALVFVTPESAVSKGFRTFVERMHGQRKLDRVVVDECHTVLRCSRKFRPKMKRLGQALRDFGVPVICLTATLKPRDESALFKAMEFTMDRVHVFRERTTRRNIRYSVDVVEGTEQDTRRII</sequence>
<dbReference type="GO" id="GO:0009378">
    <property type="term" value="F:four-way junction helicase activity"/>
    <property type="evidence" value="ECO:0007669"/>
    <property type="project" value="TreeGrafter"/>
</dbReference>
<feature type="region of interest" description="Disordered" evidence="6">
    <location>
        <begin position="368"/>
        <end position="393"/>
    </location>
</feature>
<dbReference type="AlphaFoldDB" id="A0A430L540"/>
<feature type="region of interest" description="Disordered" evidence="6">
    <location>
        <begin position="1"/>
        <end position="58"/>
    </location>
</feature>
<keyword evidence="3" id="KW-0645">Protease</keyword>
<dbReference type="GO" id="GO:0006508">
    <property type="term" value="P:proteolysis"/>
    <property type="evidence" value="ECO:0007669"/>
    <property type="project" value="UniProtKB-KW"/>
</dbReference>
<name>A0A430L540_9HYPO</name>
<dbReference type="SUPFAM" id="SSF52540">
    <property type="entry name" value="P-loop containing nucleoside triphosphate hydrolases"/>
    <property type="match status" value="1"/>
</dbReference>
<keyword evidence="4" id="KW-0378">Hydrolase</keyword>
<dbReference type="GO" id="GO:0008234">
    <property type="term" value="F:cysteine-type peptidase activity"/>
    <property type="evidence" value="ECO:0007669"/>
    <property type="project" value="InterPro"/>
</dbReference>
<accession>A0A430L540</accession>
<feature type="compositionally biased region" description="Polar residues" evidence="6">
    <location>
        <begin position="278"/>
        <end position="309"/>
    </location>
</feature>
<evidence type="ECO:0000313" key="10">
    <source>
        <dbReference type="Proteomes" id="UP000287124"/>
    </source>
</evidence>
<dbReference type="Pfam" id="PF02902">
    <property type="entry name" value="Peptidase_C48"/>
    <property type="match status" value="1"/>
</dbReference>
<dbReference type="SUPFAM" id="SSF54001">
    <property type="entry name" value="Cysteine proteinases"/>
    <property type="match status" value="1"/>
</dbReference>
<dbReference type="GO" id="GO:0019783">
    <property type="term" value="F:ubiquitin-like protein peptidase activity"/>
    <property type="evidence" value="ECO:0007669"/>
    <property type="project" value="UniProtKB-ARBA"/>
</dbReference>
<dbReference type="InterPro" id="IPR027417">
    <property type="entry name" value="P-loop_NTPase"/>
</dbReference>
<dbReference type="PANTHER" id="PTHR13710">
    <property type="entry name" value="DNA HELICASE RECQ FAMILY MEMBER"/>
    <property type="match status" value="1"/>
</dbReference>
<dbReference type="EMBL" id="MIKF01000422">
    <property type="protein sequence ID" value="RTE70809.1"/>
    <property type="molecule type" value="Genomic_DNA"/>
</dbReference>
<protein>
    <recommendedName>
        <fullName evidence="11">Ubiquitin-like protease family profile domain-containing protein</fullName>
    </recommendedName>
</protein>
<evidence type="ECO:0000259" key="7">
    <source>
        <dbReference type="PROSITE" id="PS50600"/>
    </source>
</evidence>
<dbReference type="PROSITE" id="PS50600">
    <property type="entry name" value="ULP_PROTEASE"/>
    <property type="match status" value="1"/>
</dbReference>
<dbReference type="Gene3D" id="3.40.50.300">
    <property type="entry name" value="P-loop containing nucleotide triphosphate hydrolases"/>
    <property type="match status" value="1"/>
</dbReference>
<feature type="compositionally biased region" description="Polar residues" evidence="6">
    <location>
        <begin position="34"/>
        <end position="43"/>
    </location>
</feature>
<evidence type="ECO:0000256" key="4">
    <source>
        <dbReference type="ARBA" id="ARBA00022801"/>
    </source>
</evidence>
<feature type="region of interest" description="Disordered" evidence="6">
    <location>
        <begin position="696"/>
        <end position="736"/>
    </location>
</feature>
<dbReference type="Proteomes" id="UP000287124">
    <property type="component" value="Unassembled WGS sequence"/>
</dbReference>
<keyword evidence="10" id="KW-1185">Reference proteome</keyword>
<evidence type="ECO:0000256" key="5">
    <source>
        <dbReference type="SAM" id="Coils"/>
    </source>
</evidence>
<feature type="region of interest" description="Disordered" evidence="6">
    <location>
        <begin position="244"/>
        <end position="309"/>
    </location>
</feature>
<dbReference type="GO" id="GO:0005737">
    <property type="term" value="C:cytoplasm"/>
    <property type="evidence" value="ECO:0007669"/>
    <property type="project" value="TreeGrafter"/>
</dbReference>
<gene>
    <name evidence="9" type="ORF">BHE90_014788</name>
</gene>
<evidence type="ECO:0000256" key="6">
    <source>
        <dbReference type="SAM" id="MobiDB-lite"/>
    </source>
</evidence>
<dbReference type="InterPro" id="IPR003653">
    <property type="entry name" value="Peptidase_C48_C"/>
</dbReference>
<evidence type="ECO:0000256" key="3">
    <source>
        <dbReference type="ARBA" id="ARBA00022670"/>
    </source>
</evidence>
<comment type="similarity">
    <text evidence="1">Belongs to the peptidase C48 family.</text>
</comment>
<dbReference type="GO" id="GO:0005694">
    <property type="term" value="C:chromosome"/>
    <property type="evidence" value="ECO:0007669"/>
    <property type="project" value="TreeGrafter"/>
</dbReference>
<evidence type="ECO:0008006" key="11">
    <source>
        <dbReference type="Google" id="ProtNLM"/>
    </source>
</evidence>
<dbReference type="InterPro" id="IPR014001">
    <property type="entry name" value="Helicase_ATP-bd"/>
</dbReference>
<dbReference type="PANTHER" id="PTHR13710:SF154">
    <property type="entry name" value="RECQ HELICASE, PUTATIVE (AFU_ORTHOLOGUE AFUA_6G14720)-RELATED"/>
    <property type="match status" value="1"/>
</dbReference>
<evidence type="ECO:0000259" key="8">
    <source>
        <dbReference type="PROSITE" id="PS51192"/>
    </source>
</evidence>
<proteinExistence type="inferred from homology"/>
<comment type="caution">
    <text evidence="9">The sequence shown here is derived from an EMBL/GenBank/DDBJ whole genome shotgun (WGS) entry which is preliminary data.</text>
</comment>
<organism evidence="9 10">
    <name type="scientific">Fusarium euwallaceae</name>
    <dbReference type="NCBI Taxonomy" id="1147111"/>
    <lineage>
        <taxon>Eukaryota</taxon>
        <taxon>Fungi</taxon>
        <taxon>Dikarya</taxon>
        <taxon>Ascomycota</taxon>
        <taxon>Pezizomycotina</taxon>
        <taxon>Sordariomycetes</taxon>
        <taxon>Hypocreomycetidae</taxon>
        <taxon>Hypocreales</taxon>
        <taxon>Nectriaceae</taxon>
        <taxon>Fusarium</taxon>
        <taxon>Fusarium solani species complex</taxon>
    </lineage>
</organism>
<dbReference type="PROSITE" id="PS51192">
    <property type="entry name" value="HELICASE_ATP_BIND_1"/>
    <property type="match status" value="1"/>
</dbReference>
<evidence type="ECO:0000256" key="2">
    <source>
        <dbReference type="ARBA" id="ARBA00005446"/>
    </source>
</evidence>